<feature type="domain" description="AB hydrolase-1" evidence="1">
    <location>
        <begin position="21"/>
        <end position="246"/>
    </location>
</feature>
<dbReference type="InterPro" id="IPR050266">
    <property type="entry name" value="AB_hydrolase_sf"/>
</dbReference>
<dbReference type="Pfam" id="PF00561">
    <property type="entry name" value="Abhydrolase_1"/>
    <property type="match status" value="1"/>
</dbReference>
<dbReference type="Gene3D" id="3.40.50.1820">
    <property type="entry name" value="alpha/beta hydrolase"/>
    <property type="match status" value="1"/>
</dbReference>
<dbReference type="Proteomes" id="UP000002508">
    <property type="component" value="Chromosome"/>
</dbReference>
<protein>
    <submittedName>
        <fullName evidence="2">Alpha/beta hydrolase fold protein</fullName>
    </submittedName>
</protein>
<dbReference type="InterPro" id="IPR029058">
    <property type="entry name" value="AB_hydrolase_fold"/>
</dbReference>
<keyword evidence="2" id="KW-0378">Hydrolase</keyword>
<dbReference type="PRINTS" id="PR00412">
    <property type="entry name" value="EPOXHYDRLASE"/>
</dbReference>
<dbReference type="GO" id="GO:0016787">
    <property type="term" value="F:hydrolase activity"/>
    <property type="evidence" value="ECO:0007669"/>
    <property type="project" value="UniProtKB-KW"/>
</dbReference>
<dbReference type="PANTHER" id="PTHR43798">
    <property type="entry name" value="MONOACYLGLYCEROL LIPASE"/>
    <property type="match status" value="1"/>
</dbReference>
<dbReference type="eggNOG" id="COG0596">
    <property type="taxonomic scope" value="Bacteria"/>
</dbReference>
<dbReference type="EMBL" id="CP001337">
    <property type="protein sequence ID" value="ACL25283.1"/>
    <property type="molecule type" value="Genomic_DNA"/>
</dbReference>
<dbReference type="AlphaFoldDB" id="B8G3B0"/>
<organism evidence="2 3">
    <name type="scientific">Chloroflexus aggregans (strain MD-66 / DSM 9485)</name>
    <dbReference type="NCBI Taxonomy" id="326427"/>
    <lineage>
        <taxon>Bacteria</taxon>
        <taxon>Bacillati</taxon>
        <taxon>Chloroflexota</taxon>
        <taxon>Chloroflexia</taxon>
        <taxon>Chloroflexales</taxon>
        <taxon>Chloroflexineae</taxon>
        <taxon>Chloroflexaceae</taxon>
        <taxon>Chloroflexus</taxon>
    </lineage>
</organism>
<accession>B8G3B0</accession>
<proteinExistence type="predicted"/>
<dbReference type="HOGENOM" id="CLU_020336_50_4_0"/>
<sequence>MNISSPTGAQIHYTDVGSGLPVVLLHAFPLSSALWRAQLTTLTDRFRMIAPDLRGFGNSPPIPLPQSLDDYAADVIALLDALGIERAVVAGLSMGGYIAFAILRQAPERIGGLLLADTRATADTDTARANRAANAELVLREGSAALAERLLPNLLAPTAAESLRAELQAIAAANPPESIAAALHAMAARPDSTSLLSQIRVPVTVVVGAEDTLTPPSEARTMHEAIPGSRFVVIPGAGHLSAIERPAEFNLALAELVMRVEAGSR</sequence>
<evidence type="ECO:0000313" key="2">
    <source>
        <dbReference type="EMBL" id="ACL25283.1"/>
    </source>
</evidence>
<dbReference type="PRINTS" id="PR00111">
    <property type="entry name" value="ABHYDROLASE"/>
</dbReference>
<dbReference type="InterPro" id="IPR000073">
    <property type="entry name" value="AB_hydrolase_1"/>
</dbReference>
<evidence type="ECO:0000259" key="1">
    <source>
        <dbReference type="Pfam" id="PF00561"/>
    </source>
</evidence>
<dbReference type="STRING" id="326427.Cagg_2410"/>
<gene>
    <name evidence="2" type="ordered locus">Cagg_2410</name>
</gene>
<dbReference type="OrthoDB" id="252464at2"/>
<reference evidence="2" key="1">
    <citation type="submission" date="2008-12" db="EMBL/GenBank/DDBJ databases">
        <title>Complete sequence of Chloroflexus aggregans DSM 9485.</title>
        <authorList>
            <consortium name="US DOE Joint Genome Institute"/>
            <person name="Lucas S."/>
            <person name="Copeland A."/>
            <person name="Lapidus A."/>
            <person name="Glavina del Rio T."/>
            <person name="Dalin E."/>
            <person name="Tice H."/>
            <person name="Pitluck S."/>
            <person name="Foster B."/>
            <person name="Larimer F."/>
            <person name="Land M."/>
            <person name="Hauser L."/>
            <person name="Kyrpides N."/>
            <person name="Mikhailova N."/>
            <person name="Bryant D."/>
            <person name="Richardson P."/>
        </authorList>
    </citation>
    <scope>NUCLEOTIDE SEQUENCE</scope>
    <source>
        <strain evidence="2">DSM 9485</strain>
    </source>
</reference>
<dbReference type="KEGG" id="cag:Cagg_2410"/>
<keyword evidence="3" id="KW-1185">Reference proteome</keyword>
<name>B8G3B0_CHLAD</name>
<dbReference type="InterPro" id="IPR000639">
    <property type="entry name" value="Epox_hydrolase-like"/>
</dbReference>
<evidence type="ECO:0000313" key="3">
    <source>
        <dbReference type="Proteomes" id="UP000002508"/>
    </source>
</evidence>
<dbReference type="SUPFAM" id="SSF53474">
    <property type="entry name" value="alpha/beta-Hydrolases"/>
    <property type="match status" value="1"/>
</dbReference>
<dbReference type="RefSeq" id="WP_015941141.1">
    <property type="nucleotide sequence ID" value="NC_011831.1"/>
</dbReference>